<dbReference type="HOGENOM" id="CLU_2813247_0_0_1"/>
<protein>
    <submittedName>
        <fullName evidence="1">Uncharacterized protein</fullName>
    </submittedName>
</protein>
<dbReference type="InParanoid" id="Q0V497"/>
<organism evidence="1 2">
    <name type="scientific">Phaeosphaeria nodorum (strain SN15 / ATCC MYA-4574 / FGSC 10173)</name>
    <name type="common">Glume blotch fungus</name>
    <name type="synonym">Parastagonospora nodorum</name>
    <dbReference type="NCBI Taxonomy" id="321614"/>
    <lineage>
        <taxon>Eukaryota</taxon>
        <taxon>Fungi</taxon>
        <taxon>Dikarya</taxon>
        <taxon>Ascomycota</taxon>
        <taxon>Pezizomycotina</taxon>
        <taxon>Dothideomycetes</taxon>
        <taxon>Pleosporomycetidae</taxon>
        <taxon>Pleosporales</taxon>
        <taxon>Pleosporineae</taxon>
        <taxon>Phaeosphaeriaceae</taxon>
        <taxon>Parastagonospora</taxon>
    </lineage>
</organism>
<dbReference type="Proteomes" id="UP000001055">
    <property type="component" value="Unassembled WGS sequence"/>
</dbReference>
<dbReference type="KEGG" id="pno:SNOG_01167"/>
<dbReference type="AlphaFoldDB" id="Q0V497"/>
<sequence>MLVWFLDLVGHSDACALLKSCELPLVTSAEHVTYLELCFMRYTLIRAMKGEGQRSFSNSPQAPGSKL</sequence>
<proteinExistence type="predicted"/>
<evidence type="ECO:0000313" key="2">
    <source>
        <dbReference type="Proteomes" id="UP000001055"/>
    </source>
</evidence>
<evidence type="ECO:0000313" key="1">
    <source>
        <dbReference type="EMBL" id="EAT90816.1"/>
    </source>
</evidence>
<accession>Q0V497</accession>
<dbReference type="EMBL" id="CH445326">
    <property type="protein sequence ID" value="EAT90816.1"/>
    <property type="molecule type" value="Genomic_DNA"/>
</dbReference>
<dbReference type="RefSeq" id="XP_001791821.1">
    <property type="nucleotide sequence ID" value="XM_001791769.1"/>
</dbReference>
<gene>
    <name evidence="1" type="ORF">SNOG_01167</name>
</gene>
<reference evidence="2" key="1">
    <citation type="journal article" date="2007" name="Plant Cell">
        <title>Dothideomycete-plant interactions illuminated by genome sequencing and EST analysis of the wheat pathogen Stagonospora nodorum.</title>
        <authorList>
            <person name="Hane J.K."/>
            <person name="Lowe R.G."/>
            <person name="Solomon P.S."/>
            <person name="Tan K.C."/>
            <person name="Schoch C.L."/>
            <person name="Spatafora J.W."/>
            <person name="Crous P.W."/>
            <person name="Kodira C."/>
            <person name="Birren B.W."/>
            <person name="Galagan J.E."/>
            <person name="Torriani S.F."/>
            <person name="McDonald B.A."/>
            <person name="Oliver R.P."/>
        </authorList>
    </citation>
    <scope>NUCLEOTIDE SEQUENCE [LARGE SCALE GENOMIC DNA]</scope>
    <source>
        <strain evidence="2">SN15 / ATCC MYA-4574 / FGSC 10173</strain>
    </source>
</reference>
<name>Q0V497_PHANO</name>
<dbReference type="GeneID" id="5968666"/>